<evidence type="ECO:0000313" key="2">
    <source>
        <dbReference type="EMBL" id="RDX68576.1"/>
    </source>
</evidence>
<proteinExistence type="predicted"/>
<feature type="non-terminal residue" evidence="2">
    <location>
        <position position="1"/>
    </location>
</feature>
<gene>
    <name evidence="2" type="ORF">CR513_52416</name>
</gene>
<feature type="domain" description="DUF7745" evidence="1">
    <location>
        <begin position="33"/>
        <end position="91"/>
    </location>
</feature>
<dbReference type="InterPro" id="IPR056647">
    <property type="entry name" value="DUF7745"/>
</dbReference>
<reference evidence="2" key="1">
    <citation type="submission" date="2018-05" db="EMBL/GenBank/DDBJ databases">
        <title>Draft genome of Mucuna pruriens seed.</title>
        <authorList>
            <person name="Nnadi N.E."/>
            <person name="Vos R."/>
            <person name="Hasami M.H."/>
            <person name="Devisetty U.K."/>
            <person name="Aguiy J.C."/>
        </authorList>
    </citation>
    <scope>NUCLEOTIDE SEQUENCE [LARGE SCALE GENOMIC DNA]</scope>
    <source>
        <strain evidence="2">JCA_2017</strain>
    </source>
</reference>
<evidence type="ECO:0000259" key="1">
    <source>
        <dbReference type="Pfam" id="PF24924"/>
    </source>
</evidence>
<dbReference type="EMBL" id="QJKJ01012468">
    <property type="protein sequence ID" value="RDX68576.1"/>
    <property type="molecule type" value="Genomic_DNA"/>
</dbReference>
<evidence type="ECO:0000313" key="3">
    <source>
        <dbReference type="Proteomes" id="UP000257109"/>
    </source>
</evidence>
<keyword evidence="3" id="KW-1185">Reference proteome</keyword>
<dbReference type="AlphaFoldDB" id="A0A371ERK0"/>
<comment type="caution">
    <text evidence="2">The sequence shown here is derived from an EMBL/GenBank/DDBJ whole genome shotgun (WGS) entry which is preliminary data.</text>
</comment>
<dbReference type="OrthoDB" id="1743443at2759"/>
<dbReference type="Proteomes" id="UP000257109">
    <property type="component" value="Unassembled WGS sequence"/>
</dbReference>
<protein>
    <recommendedName>
        <fullName evidence="1">DUF7745 domain-containing protein</fullName>
    </recommendedName>
</protein>
<accession>A0A371ERK0</accession>
<name>A0A371ERK0_MUCPR</name>
<organism evidence="2 3">
    <name type="scientific">Mucuna pruriens</name>
    <name type="common">Velvet bean</name>
    <name type="synonym">Dolichos pruriens</name>
    <dbReference type="NCBI Taxonomy" id="157652"/>
    <lineage>
        <taxon>Eukaryota</taxon>
        <taxon>Viridiplantae</taxon>
        <taxon>Streptophyta</taxon>
        <taxon>Embryophyta</taxon>
        <taxon>Tracheophyta</taxon>
        <taxon>Spermatophyta</taxon>
        <taxon>Magnoliopsida</taxon>
        <taxon>eudicotyledons</taxon>
        <taxon>Gunneridae</taxon>
        <taxon>Pentapetalae</taxon>
        <taxon>rosids</taxon>
        <taxon>fabids</taxon>
        <taxon>Fabales</taxon>
        <taxon>Fabaceae</taxon>
        <taxon>Papilionoideae</taxon>
        <taxon>50 kb inversion clade</taxon>
        <taxon>NPAAA clade</taxon>
        <taxon>indigoferoid/millettioid clade</taxon>
        <taxon>Phaseoleae</taxon>
        <taxon>Mucuna</taxon>
    </lineage>
</organism>
<dbReference type="Pfam" id="PF24924">
    <property type="entry name" value="DUF7745"/>
    <property type="match status" value="1"/>
</dbReference>
<sequence length="96" mass="11152">METKTQFRLFKRVVAHSLQKEAWQPPAHPGSRDLLARCFTFRDIQMAPTLKEYKRPLGLPLAGSAHHFHQGQLPSWVTVAKLLRIFESEMGKERRN</sequence>